<dbReference type="EMBL" id="FTOR01000001">
    <property type="protein sequence ID" value="SIS61545.1"/>
    <property type="molecule type" value="Genomic_DNA"/>
</dbReference>
<dbReference type="GO" id="GO:0016787">
    <property type="term" value="F:hydrolase activity"/>
    <property type="evidence" value="ECO:0007669"/>
    <property type="project" value="UniProtKB-KW"/>
</dbReference>
<dbReference type="STRING" id="477680.SAMN05421788_101231"/>
<proteinExistence type="predicted"/>
<dbReference type="OrthoDB" id="9777975at2"/>
<dbReference type="InterPro" id="IPR050300">
    <property type="entry name" value="GDXG_lipolytic_enzyme"/>
</dbReference>
<dbReference type="Pfam" id="PF20434">
    <property type="entry name" value="BD-FAE"/>
    <property type="match status" value="1"/>
</dbReference>
<protein>
    <submittedName>
        <fullName evidence="3">Acetyl esterase/lipase</fullName>
    </submittedName>
</protein>
<keyword evidence="4" id="KW-1185">Reference proteome</keyword>
<accession>A0A173MMA0</accession>
<dbReference type="AlphaFoldDB" id="A0A173MMA0"/>
<dbReference type="InterPro" id="IPR049492">
    <property type="entry name" value="BD-FAE-like_dom"/>
</dbReference>
<evidence type="ECO:0000313" key="3">
    <source>
        <dbReference type="EMBL" id="SIS61545.1"/>
    </source>
</evidence>
<dbReference type="SUPFAM" id="SSF53474">
    <property type="entry name" value="alpha/beta-Hydrolases"/>
    <property type="match status" value="1"/>
</dbReference>
<keyword evidence="1" id="KW-0378">Hydrolase</keyword>
<organism evidence="3 4">
    <name type="scientific">Filimonas lacunae</name>
    <dbReference type="NCBI Taxonomy" id="477680"/>
    <lineage>
        <taxon>Bacteria</taxon>
        <taxon>Pseudomonadati</taxon>
        <taxon>Bacteroidota</taxon>
        <taxon>Chitinophagia</taxon>
        <taxon>Chitinophagales</taxon>
        <taxon>Chitinophagaceae</taxon>
        <taxon>Filimonas</taxon>
    </lineage>
</organism>
<name>A0A173MMA0_9BACT</name>
<feature type="domain" description="BD-FAE-like" evidence="2">
    <location>
        <begin position="51"/>
        <end position="248"/>
    </location>
</feature>
<dbReference type="InterPro" id="IPR029058">
    <property type="entry name" value="AB_hydrolase_fold"/>
</dbReference>
<dbReference type="Gene3D" id="3.40.50.1820">
    <property type="entry name" value="alpha/beta hydrolase"/>
    <property type="match status" value="1"/>
</dbReference>
<sequence length="288" mass="30995">MKNYRVYLATFAAAVLLTLSCKKDDATPTDDASVEKTAKDVSYGDNSAQKLDIYLPAGRTDSATKIMVLVHGGAWTSGDKTELDSAVLFLRPQLSDYAIFNINYRLAALPATNLWPAPVNDINSAIDYIISKGAEYHINTNKIVLIGASAGAHLSLLHAYNYNSKGNVKAVVDLFGPTDITALANSDIYYAQLLSVWLGGTPATAPANYVAASPIQHVTAQSPPTIIFHGTADDVVPISQSVALKAELDSKGVINDYKEYPGEKHGWTGSNLLDTYNRAIAFIKKNVQ</sequence>
<evidence type="ECO:0000259" key="2">
    <source>
        <dbReference type="Pfam" id="PF20434"/>
    </source>
</evidence>
<evidence type="ECO:0000256" key="1">
    <source>
        <dbReference type="ARBA" id="ARBA00022801"/>
    </source>
</evidence>
<dbReference type="KEGG" id="fln:FLA_4822"/>
<dbReference type="Proteomes" id="UP000186917">
    <property type="component" value="Unassembled WGS sequence"/>
</dbReference>
<dbReference type="RefSeq" id="WP_076374861.1">
    <property type="nucleotide sequence ID" value="NZ_AP017422.1"/>
</dbReference>
<dbReference type="PANTHER" id="PTHR48081">
    <property type="entry name" value="AB HYDROLASE SUPERFAMILY PROTEIN C4A8.06C"/>
    <property type="match status" value="1"/>
</dbReference>
<reference evidence="4" key="1">
    <citation type="submission" date="2017-01" db="EMBL/GenBank/DDBJ databases">
        <authorList>
            <person name="Varghese N."/>
            <person name="Submissions S."/>
        </authorList>
    </citation>
    <scope>NUCLEOTIDE SEQUENCE [LARGE SCALE GENOMIC DNA]</scope>
    <source>
        <strain evidence="4">DSM 21054</strain>
    </source>
</reference>
<dbReference type="PROSITE" id="PS51257">
    <property type="entry name" value="PROKAR_LIPOPROTEIN"/>
    <property type="match status" value="1"/>
</dbReference>
<gene>
    <name evidence="3" type="ORF">SAMN05421788_101231</name>
</gene>
<evidence type="ECO:0000313" key="4">
    <source>
        <dbReference type="Proteomes" id="UP000186917"/>
    </source>
</evidence>